<keyword evidence="2" id="KW-0808">Transferase</keyword>
<dbReference type="PANTHER" id="PTHR43460">
    <property type="entry name" value="METHYLTRANSFERASE"/>
    <property type="match status" value="1"/>
</dbReference>
<sequence>MSQGLFETLIKEEQQPFSGWDFSYLEDSGRMVEFPLKWKFSNVLKPYLENCHRLLDMGTGGGEYLSSFAPLPAVTFATEGYESNVTIAADRLAPLGVTVVPIESDDHLPFEEDSFDVIMNKHESFNADEVARLLSEDGYFITQQVGGLNDCELNIWLNAEPSHFSNWSLRCAVNRLKEAGLTILKATDDVSFTRFYDVGAIVYYLKAISWQIPDFSVEKYFDRLEAIQAVIDKQEYIDFTRHRFLIVAQKTKQDELN</sequence>
<proteinExistence type="predicted"/>
<dbReference type="Gene3D" id="3.40.50.150">
    <property type="entry name" value="Vaccinia Virus protein VP39"/>
    <property type="match status" value="1"/>
</dbReference>
<dbReference type="InterPro" id="IPR052939">
    <property type="entry name" value="23S_rRNA_MeTrnsfrase_RlmA"/>
</dbReference>
<evidence type="ECO:0000313" key="2">
    <source>
        <dbReference type="EMBL" id="UUF07641.1"/>
    </source>
</evidence>
<dbReference type="InterPro" id="IPR013216">
    <property type="entry name" value="Methyltransf_11"/>
</dbReference>
<dbReference type="Proteomes" id="UP001058072">
    <property type="component" value="Chromosome"/>
</dbReference>
<dbReference type="CDD" id="cd02440">
    <property type="entry name" value="AdoMet_MTases"/>
    <property type="match status" value="1"/>
</dbReference>
<evidence type="ECO:0000313" key="3">
    <source>
        <dbReference type="Proteomes" id="UP001058072"/>
    </source>
</evidence>
<organism evidence="2 3">
    <name type="scientific">Turicibacter bilis</name>
    <dbReference type="NCBI Taxonomy" id="2735723"/>
    <lineage>
        <taxon>Bacteria</taxon>
        <taxon>Bacillati</taxon>
        <taxon>Bacillota</taxon>
        <taxon>Erysipelotrichia</taxon>
        <taxon>Erysipelotrichales</taxon>
        <taxon>Turicibacteraceae</taxon>
        <taxon>Turicibacter</taxon>
    </lineage>
</organism>
<dbReference type="EMBL" id="CP071250">
    <property type="protein sequence ID" value="UUF07641.1"/>
    <property type="molecule type" value="Genomic_DNA"/>
</dbReference>
<name>A0A9Q9CLN7_9FIRM</name>
<evidence type="ECO:0000259" key="1">
    <source>
        <dbReference type="Pfam" id="PF08241"/>
    </source>
</evidence>
<dbReference type="RefSeq" id="WP_212724961.1">
    <property type="nucleotide sequence ID" value="NZ_CP071250.1"/>
</dbReference>
<dbReference type="PANTHER" id="PTHR43460:SF1">
    <property type="entry name" value="METHYLTRANSFERASE TYPE 11 DOMAIN-CONTAINING PROTEIN"/>
    <property type="match status" value="1"/>
</dbReference>
<dbReference type="GO" id="GO:0032259">
    <property type="term" value="P:methylation"/>
    <property type="evidence" value="ECO:0007669"/>
    <property type="project" value="UniProtKB-KW"/>
</dbReference>
<gene>
    <name evidence="2" type="ORF">J0J70_08360</name>
</gene>
<keyword evidence="2" id="KW-0489">Methyltransferase</keyword>
<dbReference type="Pfam" id="PF08241">
    <property type="entry name" value="Methyltransf_11"/>
    <property type="match status" value="1"/>
</dbReference>
<protein>
    <submittedName>
        <fullName evidence="2">Methyltransferase domain-containing protein</fullName>
    </submittedName>
</protein>
<accession>A0A9Q9CLN7</accession>
<dbReference type="SUPFAM" id="SSF53335">
    <property type="entry name" value="S-adenosyl-L-methionine-dependent methyltransferases"/>
    <property type="match status" value="1"/>
</dbReference>
<feature type="domain" description="Methyltransferase type 11" evidence="1">
    <location>
        <begin position="55"/>
        <end position="136"/>
    </location>
</feature>
<dbReference type="InterPro" id="IPR029063">
    <property type="entry name" value="SAM-dependent_MTases_sf"/>
</dbReference>
<dbReference type="GO" id="GO:0008757">
    <property type="term" value="F:S-adenosylmethionine-dependent methyltransferase activity"/>
    <property type="evidence" value="ECO:0007669"/>
    <property type="project" value="InterPro"/>
</dbReference>
<reference evidence="2" key="1">
    <citation type="submission" date="2021-03" db="EMBL/GenBank/DDBJ databases">
        <title>Comparative Genomics and Metabolomics in the genus Turicibacter.</title>
        <authorList>
            <person name="Maki J."/>
            <person name="Looft T."/>
        </authorList>
    </citation>
    <scope>NUCLEOTIDE SEQUENCE</scope>
    <source>
        <strain evidence="2">ISU324</strain>
    </source>
</reference>
<dbReference type="AlphaFoldDB" id="A0A9Q9CLN7"/>